<name>A0ACB9D1Z7_CICIN</name>
<accession>A0ACB9D1Z7</accession>
<dbReference type="Proteomes" id="UP001055811">
    <property type="component" value="Linkage Group LG05"/>
</dbReference>
<evidence type="ECO:0000313" key="1">
    <source>
        <dbReference type="EMBL" id="KAI3740337.1"/>
    </source>
</evidence>
<protein>
    <submittedName>
        <fullName evidence="1">Uncharacterized protein</fullName>
    </submittedName>
</protein>
<reference evidence="1 2" key="2">
    <citation type="journal article" date="2022" name="Mol. Ecol. Resour.">
        <title>The genomes of chicory, endive, great burdock and yacon provide insights into Asteraceae paleo-polyploidization history and plant inulin production.</title>
        <authorList>
            <person name="Fan W."/>
            <person name="Wang S."/>
            <person name="Wang H."/>
            <person name="Wang A."/>
            <person name="Jiang F."/>
            <person name="Liu H."/>
            <person name="Zhao H."/>
            <person name="Xu D."/>
            <person name="Zhang Y."/>
        </authorList>
    </citation>
    <scope>NUCLEOTIDE SEQUENCE [LARGE SCALE GENOMIC DNA]</scope>
    <source>
        <strain evidence="2">cv. Punajuju</strain>
        <tissue evidence="1">Leaves</tissue>
    </source>
</reference>
<proteinExistence type="predicted"/>
<organism evidence="1 2">
    <name type="scientific">Cichorium intybus</name>
    <name type="common">Chicory</name>
    <dbReference type="NCBI Taxonomy" id="13427"/>
    <lineage>
        <taxon>Eukaryota</taxon>
        <taxon>Viridiplantae</taxon>
        <taxon>Streptophyta</taxon>
        <taxon>Embryophyta</taxon>
        <taxon>Tracheophyta</taxon>
        <taxon>Spermatophyta</taxon>
        <taxon>Magnoliopsida</taxon>
        <taxon>eudicotyledons</taxon>
        <taxon>Gunneridae</taxon>
        <taxon>Pentapetalae</taxon>
        <taxon>asterids</taxon>
        <taxon>campanulids</taxon>
        <taxon>Asterales</taxon>
        <taxon>Asteraceae</taxon>
        <taxon>Cichorioideae</taxon>
        <taxon>Cichorieae</taxon>
        <taxon>Cichoriinae</taxon>
        <taxon>Cichorium</taxon>
    </lineage>
</organism>
<keyword evidence="2" id="KW-1185">Reference proteome</keyword>
<evidence type="ECO:0000313" key="2">
    <source>
        <dbReference type="Proteomes" id="UP001055811"/>
    </source>
</evidence>
<dbReference type="EMBL" id="CM042013">
    <property type="protein sequence ID" value="KAI3740337.1"/>
    <property type="molecule type" value="Genomic_DNA"/>
</dbReference>
<sequence>MPRGTNHPYKTDDQYNHLYEFIAIANANTPRNTNRDIFRLRLFPFTLKDKAKYWFTSLPPNSITTWDQLKAKFLQEFCPASKTTEVRRAIQDFQQKPGEAFHEAFDRLKELLLSCPHHEVPNGTFMWQEPEDAWRFLEQLSLGLKVSRSMKDNTVYVANIEAENKWKKEIQNELGAVTKKFNQMLTRFQKEKGAYTDMVNSTIRHDHSEIINRGK</sequence>
<reference evidence="2" key="1">
    <citation type="journal article" date="2022" name="Mol. Ecol. Resour.">
        <title>The genomes of chicory, endive, great burdock and yacon provide insights into Asteraceae palaeo-polyploidization history and plant inulin production.</title>
        <authorList>
            <person name="Fan W."/>
            <person name="Wang S."/>
            <person name="Wang H."/>
            <person name="Wang A."/>
            <person name="Jiang F."/>
            <person name="Liu H."/>
            <person name="Zhao H."/>
            <person name="Xu D."/>
            <person name="Zhang Y."/>
        </authorList>
    </citation>
    <scope>NUCLEOTIDE SEQUENCE [LARGE SCALE GENOMIC DNA]</scope>
    <source>
        <strain evidence="2">cv. Punajuju</strain>
    </source>
</reference>
<comment type="caution">
    <text evidence="1">The sequence shown here is derived from an EMBL/GenBank/DDBJ whole genome shotgun (WGS) entry which is preliminary data.</text>
</comment>
<gene>
    <name evidence="1" type="ORF">L2E82_30765</name>
</gene>